<dbReference type="InterPro" id="IPR008258">
    <property type="entry name" value="Transglycosylase_SLT_dom_1"/>
</dbReference>
<organism evidence="2 3">
    <name type="scientific">Pseudomonas phage PPPL-1</name>
    <dbReference type="NCBI Taxonomy" id="1755692"/>
    <lineage>
        <taxon>Viruses</taxon>
        <taxon>Duplodnaviria</taxon>
        <taxon>Heunggongvirae</taxon>
        <taxon>Uroviricota</taxon>
        <taxon>Caudoviricetes</taxon>
        <taxon>Autographivirales</taxon>
        <taxon>Autotranscriptaviridae</taxon>
        <taxon>Studiervirinae</taxon>
        <taxon>Hennigervirus</taxon>
        <taxon>Hennigervirus PPPL1</taxon>
        <taxon>Ghunavirus PPPL1</taxon>
    </lineage>
</organism>
<dbReference type="EMBL" id="KU064779">
    <property type="protein sequence ID" value="ALO80002.1"/>
    <property type="molecule type" value="Genomic_DNA"/>
</dbReference>
<evidence type="ECO:0000259" key="1">
    <source>
        <dbReference type="Pfam" id="PF01464"/>
    </source>
</evidence>
<reference evidence="2 3" key="1">
    <citation type="submission" date="2015-11" db="EMBL/GenBank/DDBJ databases">
        <title>Bacteriophage PPPL-1 effective to Pseudomonas syringae pathovars.</title>
        <authorList>
            <person name="Yu J.-G."/>
            <person name="Lim J.-A."/>
            <person name="Heu S."/>
            <person name="Oh C.-S."/>
        </authorList>
    </citation>
    <scope>NUCLEOTIDE SEQUENCE [LARGE SCALE GENOMIC DNA]</scope>
</reference>
<dbReference type="SUPFAM" id="SSF53955">
    <property type="entry name" value="Lysozyme-like"/>
    <property type="match status" value="1"/>
</dbReference>
<dbReference type="InterPro" id="IPR023346">
    <property type="entry name" value="Lysozyme-like_dom_sf"/>
</dbReference>
<feature type="domain" description="Transglycosylase SLT" evidence="1">
    <location>
        <begin position="20"/>
        <end position="117"/>
    </location>
</feature>
<name>A0A0S2MVU0_9CAUD</name>
<gene>
    <name evidence="2" type="ORF">PPPL1_042</name>
</gene>
<dbReference type="Pfam" id="PF01464">
    <property type="entry name" value="SLT"/>
    <property type="match status" value="1"/>
</dbReference>
<dbReference type="PANTHER" id="PTHR37423">
    <property type="entry name" value="SOLUBLE LYTIC MUREIN TRANSGLYCOSYLASE-RELATED"/>
    <property type="match status" value="1"/>
</dbReference>
<dbReference type="KEGG" id="vg:26516539"/>
<keyword evidence="3" id="KW-1185">Reference proteome</keyword>
<dbReference type="CDD" id="cd00254">
    <property type="entry name" value="LT-like"/>
    <property type="match status" value="1"/>
</dbReference>
<accession>A0A0S2MVU0</accession>
<proteinExistence type="predicted"/>
<dbReference type="GeneID" id="26516539"/>
<evidence type="ECO:0000313" key="3">
    <source>
        <dbReference type="Proteomes" id="UP000203372"/>
    </source>
</evidence>
<dbReference type="PANTHER" id="PTHR37423:SF2">
    <property type="entry name" value="MEMBRANE-BOUND LYTIC MUREIN TRANSGLYCOSYLASE C"/>
    <property type="match status" value="1"/>
</dbReference>
<dbReference type="RefSeq" id="YP_009187987.1">
    <property type="nucleotide sequence ID" value="NC_028661.1"/>
</dbReference>
<dbReference type="Gene3D" id="1.10.530.10">
    <property type="match status" value="1"/>
</dbReference>
<protein>
    <submittedName>
        <fullName evidence="2">Internal virion protein D</fullName>
    </submittedName>
</protein>
<dbReference type="Proteomes" id="UP000203372">
    <property type="component" value="Segment"/>
</dbReference>
<evidence type="ECO:0000313" key="2">
    <source>
        <dbReference type="EMBL" id="ALO80002.1"/>
    </source>
</evidence>
<sequence>MNRKDEYAAILKNGTPYDQMIREAADANGVNYDYLHKKIFNESSFNPTAKSPTGPRGLGQFTKATGSAYGLITDEDFMDPRKSINASAALTRDLLGTYKGDYLKAALAYNQGNGRLGAPQLAALDRGDFSKISDEGKKYMANLLDVAGDSPSRKWFDQPNAPKQAGDFDQYTDGIAKAPKVQRVTAEDRQGFNLSQGEAPQTKQSFQEMDYAQNGPKDDSWFKNTFGVTVASIDNSWGGMKLRDLFREEEHDPLADYSPIQAQWDDEDYKAIADAGVPPSMFSFLMDRTHGVKAELPNAIKVAKENLANQKVIDSGGIGSQLIGAVASAPLDPTSYVPVPGAAGATFAARVAKQAAFTSGLSVASEGLRSEATGLEAHYANAAVAGAVMGGGMAAILDRYITKGVSKVQPRPDMDDADLEAILARHGEASEKNAEVPLTEGMEPTVQTPREDVQDDDYLEKILGLHGERHTRQEGLKDLPDDTIEGILARHGESSEPNGFYGTTARLQAREEARIAGQDDPTRMPWNSDDVPQSHAGVDYVDVPGEPGAVRLRDGSILSATNPINPKTLRMVAQLEPERSARGFNLGAIAEIGYTLNRTEDEAIRKIGGQLFRSTVQTESGTNGKFGATASDIIERIRGEDHQRYGQLNDLTEDALKNDPRYATKPGVLSKQELLYRRVAEAIEDASKAKVGQLSKQEKALHDLINEHFTRKQDILQNPAQFGNPNAKTVLDSTRHAGSYVPNIYDDAAKVMQIKRFGGEDGLQRAIQESWLASYAARPAVKARVDKMLKEAIEKEGKVATPEAMQAALVKYSNDKAYGISHTSDFNRSSMIDDGLNSLVGAENNNFLEARNLFDSDVSVPLSDGTEFSVNDLRLWDMPKIMASYDRRVNGDVGIMGSMGIDTKALKQQVLDLRTKQGNSKDIDALESAVKLLTGRARRDPDSTFGTFLRSLNDLSFFTKNAYMAAQNFTEVAGMITNGHIRMMMHGVPFLREMTTWGSKIRPEQLKEMHGLIFGRELDDAIRPRRADIVDRLRSQGASNVAAQMVGTLKFGTQELAAISPFTKMLTETSNYIIEAGRQGALMDMINAAHSGKSAKILTPDRLRQMSISEQQFGDIKNAIKQHIVPDGDGFKIKDANALRNDPRTMDMWRLGDKIADETILRPHKLSSQDSKALGAGWHMALQFKKFVLRTLNARLVRGIYNVSKSDDRMGAGLDAALQVAISTGLATGFYVAQRYVQSQGMPQESRKDFLANSFTPEMLTWAAVSRGNIIGAPIGAANFVLAPLGYDPAAAVRTSILPRGPEYKKREHPTRYNPLRSDGVTAPLARGLEQVPGAGIVGSIYQVGANANGIWNNTPRNSQEAGYKTGLYNGLRGLVPNDPITQRALSAIMQSQGMEYRQR</sequence>